<evidence type="ECO:0000256" key="2">
    <source>
        <dbReference type="SAM" id="MobiDB-lite"/>
    </source>
</evidence>
<keyword evidence="1" id="KW-0175">Coiled coil</keyword>
<name>A0A1Y4QT17_9ENTE</name>
<feature type="coiled-coil region" evidence="1">
    <location>
        <begin position="183"/>
        <end position="281"/>
    </location>
</feature>
<protein>
    <submittedName>
        <fullName evidence="4">Uncharacterized protein</fullName>
    </submittedName>
</protein>
<keyword evidence="3" id="KW-1133">Transmembrane helix</keyword>
<keyword evidence="3" id="KW-0812">Transmembrane</keyword>
<feature type="compositionally biased region" description="Polar residues" evidence="2">
    <location>
        <begin position="354"/>
        <end position="369"/>
    </location>
</feature>
<feature type="region of interest" description="Disordered" evidence="2">
    <location>
        <begin position="287"/>
        <end position="369"/>
    </location>
</feature>
<dbReference type="Proteomes" id="UP000196074">
    <property type="component" value="Unassembled WGS sequence"/>
</dbReference>
<sequence length="369" mass="42936">MFEKLHLVIKWLEDKKKRIFYKKQRVYLGILAAFLFGFIFIGSSSIWLNSGRKYVSIPLNKPQAFGGQANIEVVDRQYNKNKNLYIETLFVSHPEEQVETTNVELSVESVTKKRPSKKLHTEIRNVNNQLYVLIVRDLKPNFDTLRHSIQNKTNPGQLNEYVNESQIPINNHLVVKSKKSYELASVQYEIRITRRTIQNLKNKIKKLHQENKQLDKNISTAKKEMNFQTKEEQDKSILAIKRYENRQKENDKKVLDLKAEIQTHNEKIQLLMEKIKVIQENQKVQEKDINETEVSQSTVESTQESTENTTSTTSDTKTVESQSQTEPSTSEIVEEETTTSSSLDDFKKMFITGDDNQSVDQTTETQENN</sequence>
<dbReference type="EMBL" id="NFLC01000038">
    <property type="protein sequence ID" value="OUQ08061.1"/>
    <property type="molecule type" value="Genomic_DNA"/>
</dbReference>
<dbReference type="RefSeq" id="WP_087216199.1">
    <property type="nucleotide sequence ID" value="NZ_NFLC01000038.1"/>
</dbReference>
<accession>A0A1Y4QT17</accession>
<feature type="compositionally biased region" description="Low complexity" evidence="2">
    <location>
        <begin position="292"/>
        <end position="331"/>
    </location>
</feature>
<feature type="transmembrane region" description="Helical" evidence="3">
    <location>
        <begin position="26"/>
        <end position="48"/>
    </location>
</feature>
<reference evidence="5" key="1">
    <citation type="submission" date="2017-04" db="EMBL/GenBank/DDBJ databases">
        <title>Function of individual gut microbiota members based on whole genome sequencing of pure cultures obtained from chicken caecum.</title>
        <authorList>
            <person name="Medvecky M."/>
            <person name="Cejkova D."/>
            <person name="Polansky O."/>
            <person name="Karasova D."/>
            <person name="Kubasova T."/>
            <person name="Cizek A."/>
            <person name="Rychlik I."/>
        </authorList>
    </citation>
    <scope>NUCLEOTIDE SEQUENCE [LARGE SCALE GENOMIC DNA]</scope>
    <source>
        <strain evidence="5">An144</strain>
    </source>
</reference>
<organism evidence="4 5">
    <name type="scientific">Enterococcus cecorum</name>
    <dbReference type="NCBI Taxonomy" id="44008"/>
    <lineage>
        <taxon>Bacteria</taxon>
        <taxon>Bacillati</taxon>
        <taxon>Bacillota</taxon>
        <taxon>Bacilli</taxon>
        <taxon>Lactobacillales</taxon>
        <taxon>Enterococcaceae</taxon>
        <taxon>Enterococcus</taxon>
    </lineage>
</organism>
<evidence type="ECO:0000256" key="3">
    <source>
        <dbReference type="SAM" id="Phobius"/>
    </source>
</evidence>
<gene>
    <name evidence="4" type="ORF">B5E88_11590</name>
</gene>
<dbReference type="AlphaFoldDB" id="A0A1Y4QT17"/>
<evidence type="ECO:0000256" key="1">
    <source>
        <dbReference type="SAM" id="Coils"/>
    </source>
</evidence>
<evidence type="ECO:0000313" key="5">
    <source>
        <dbReference type="Proteomes" id="UP000196074"/>
    </source>
</evidence>
<comment type="caution">
    <text evidence="4">The sequence shown here is derived from an EMBL/GenBank/DDBJ whole genome shotgun (WGS) entry which is preliminary data.</text>
</comment>
<keyword evidence="3" id="KW-0472">Membrane</keyword>
<proteinExistence type="predicted"/>
<evidence type="ECO:0000313" key="4">
    <source>
        <dbReference type="EMBL" id="OUQ08061.1"/>
    </source>
</evidence>